<reference evidence="2 3" key="1">
    <citation type="submission" date="2018-10" db="EMBL/GenBank/DDBJ databases">
        <title>Genomic Encyclopedia of Archaeal and Bacterial Type Strains, Phase II (KMG-II): from individual species to whole genera.</title>
        <authorList>
            <person name="Goeker M."/>
        </authorList>
    </citation>
    <scope>NUCLEOTIDE SEQUENCE [LARGE SCALE GENOMIC DNA]</scope>
    <source>
        <strain evidence="2 3">DSM 16510</strain>
    </source>
</reference>
<comment type="caution">
    <text evidence="2">The sequence shown here is derived from an EMBL/GenBank/DDBJ whole genome shotgun (WGS) entry which is preliminary data.</text>
</comment>
<proteinExistence type="predicted"/>
<dbReference type="CDD" id="cd06257">
    <property type="entry name" value="DnaJ"/>
    <property type="match status" value="1"/>
</dbReference>
<dbReference type="InterPro" id="IPR001623">
    <property type="entry name" value="DnaJ_domain"/>
</dbReference>
<dbReference type="RefSeq" id="WP_121012027.1">
    <property type="nucleotide sequence ID" value="NZ_RCCJ01000001.1"/>
</dbReference>
<evidence type="ECO:0000313" key="2">
    <source>
        <dbReference type="EMBL" id="RLJ71132.1"/>
    </source>
</evidence>
<gene>
    <name evidence="2" type="ORF">BCF55_1429</name>
</gene>
<accession>A0A497XVF9</accession>
<protein>
    <submittedName>
        <fullName evidence="2">DnaJ-like protein</fullName>
    </submittedName>
</protein>
<feature type="domain" description="J" evidence="1">
    <location>
        <begin position="99"/>
        <end position="165"/>
    </location>
</feature>
<name>A0A497XVF9_9AQUI</name>
<evidence type="ECO:0000259" key="1">
    <source>
        <dbReference type="PROSITE" id="PS50076"/>
    </source>
</evidence>
<dbReference type="InterPro" id="IPR036869">
    <property type="entry name" value="J_dom_sf"/>
</dbReference>
<keyword evidence="3" id="KW-1185">Reference proteome</keyword>
<evidence type="ECO:0000313" key="3">
    <source>
        <dbReference type="Proteomes" id="UP000267841"/>
    </source>
</evidence>
<dbReference type="EMBL" id="RCCJ01000001">
    <property type="protein sequence ID" value="RLJ71132.1"/>
    <property type="molecule type" value="Genomic_DNA"/>
</dbReference>
<organism evidence="2 3">
    <name type="scientific">Hydrogenivirga caldilitoris</name>
    <dbReference type="NCBI Taxonomy" id="246264"/>
    <lineage>
        <taxon>Bacteria</taxon>
        <taxon>Pseudomonadati</taxon>
        <taxon>Aquificota</taxon>
        <taxon>Aquificia</taxon>
        <taxon>Aquificales</taxon>
        <taxon>Aquificaceae</taxon>
        <taxon>Hydrogenivirga</taxon>
    </lineage>
</organism>
<dbReference type="Gene3D" id="1.10.287.110">
    <property type="entry name" value="DnaJ domain"/>
    <property type="match status" value="1"/>
</dbReference>
<dbReference type="Proteomes" id="UP000267841">
    <property type="component" value="Unassembled WGS sequence"/>
</dbReference>
<dbReference type="SMART" id="SM00271">
    <property type="entry name" value="DnaJ"/>
    <property type="match status" value="1"/>
</dbReference>
<dbReference type="Pfam" id="PF00226">
    <property type="entry name" value="DnaJ"/>
    <property type="match status" value="1"/>
</dbReference>
<dbReference type="PROSITE" id="PS50076">
    <property type="entry name" value="DNAJ_2"/>
    <property type="match status" value="1"/>
</dbReference>
<dbReference type="OrthoDB" id="13456at2"/>
<dbReference type="AlphaFoldDB" id="A0A497XVF9"/>
<sequence>MSFFCKKVIEYMYENRLNQFISSFYELYQSYKDLGEERFLREWFHRSIIRSLLLYFPPSTLIDSFGEFESSKGHLLKTYVKTYWSFCRNPKKHPVRIEEAIEFFGLKNLTESELKSCYRKLVRRYHPDRIGKSREAHMTMVKINYYYQILRRYLSDRRNQALPVG</sequence>
<dbReference type="SUPFAM" id="SSF46565">
    <property type="entry name" value="Chaperone J-domain"/>
    <property type="match status" value="1"/>
</dbReference>